<dbReference type="CDD" id="cd10549">
    <property type="entry name" value="MtMvhB_like"/>
    <property type="match status" value="1"/>
</dbReference>
<feature type="binding site" evidence="10">
    <location>
        <position position="186"/>
    </location>
    <ligand>
        <name>[4Fe-4S] cluster</name>
        <dbReference type="ChEBI" id="CHEBI:49883"/>
        <label>2</label>
    </ligand>
</feature>
<evidence type="ECO:0000256" key="4">
    <source>
        <dbReference type="ARBA" id="ARBA00022737"/>
    </source>
</evidence>
<dbReference type="PROSITE" id="PS51656">
    <property type="entry name" value="4FE4S"/>
    <property type="match status" value="1"/>
</dbReference>
<feature type="binding site" evidence="10">
    <location>
        <position position="176"/>
    </location>
    <ligand>
        <name>[4Fe-4S] cluster</name>
        <dbReference type="ChEBI" id="CHEBI:49883"/>
        <label>3</label>
    </ligand>
</feature>
<keyword evidence="5 10" id="KW-1278">Translocase</keyword>
<evidence type="ECO:0000259" key="12">
    <source>
        <dbReference type="PROSITE" id="PS51656"/>
    </source>
</evidence>
<keyword evidence="3 10" id="KW-0479">Metal-binding</keyword>
<keyword evidence="7 10" id="KW-0408">Iron</keyword>
<keyword evidence="2 10" id="KW-0004">4Fe-4S</keyword>
<dbReference type="EMBL" id="FQXS01000008">
    <property type="protein sequence ID" value="SHH75127.1"/>
    <property type="molecule type" value="Genomic_DNA"/>
</dbReference>
<keyword evidence="1 10" id="KW-0813">Transport</keyword>
<comment type="similarity">
    <text evidence="10">Belongs to the 4Fe4S bacterial-type ferredoxin family. RnfB subfamily.</text>
</comment>
<evidence type="ECO:0000313" key="13">
    <source>
        <dbReference type="EMBL" id="SHH75127.1"/>
    </source>
</evidence>
<feature type="domain" description="4Fe-4S" evidence="12">
    <location>
        <begin position="37"/>
        <end position="97"/>
    </location>
</feature>
<feature type="binding site" evidence="10">
    <location>
        <position position="147"/>
    </location>
    <ligand>
        <name>[4Fe-4S] cluster</name>
        <dbReference type="ChEBI" id="CHEBI:49883"/>
        <label>2</label>
    </ligand>
</feature>
<evidence type="ECO:0000256" key="2">
    <source>
        <dbReference type="ARBA" id="ARBA00022485"/>
    </source>
</evidence>
<dbReference type="GO" id="GO:0022900">
    <property type="term" value="P:electron transport chain"/>
    <property type="evidence" value="ECO:0007669"/>
    <property type="project" value="UniProtKB-UniRule"/>
</dbReference>
<dbReference type="SUPFAM" id="SSF54862">
    <property type="entry name" value="4Fe-4S ferredoxins"/>
    <property type="match status" value="1"/>
</dbReference>
<dbReference type="PANTHER" id="PTHR43560:SF1">
    <property type="entry name" value="ION-TRANSLOCATING OXIDOREDUCTASE COMPLEX SUBUNIT B"/>
    <property type="match status" value="1"/>
</dbReference>
<comment type="subunit">
    <text evidence="10">The complex is composed of six subunits: RnfA, RnfB, RnfC, RnfD, RnfE and RnfG.</text>
</comment>
<feature type="domain" description="4Fe-4S ferredoxin-type" evidence="11">
    <location>
        <begin position="138"/>
        <end position="166"/>
    </location>
</feature>
<evidence type="ECO:0000256" key="1">
    <source>
        <dbReference type="ARBA" id="ARBA00022448"/>
    </source>
</evidence>
<keyword evidence="8 10" id="KW-0411">Iron-sulfur</keyword>
<dbReference type="STRING" id="1121409.SAMN02745124_01726"/>
<keyword evidence="4 10" id="KW-0677">Repeat</keyword>
<keyword evidence="10" id="KW-1003">Cell membrane</keyword>
<feature type="binding site" evidence="10">
    <location>
        <position position="54"/>
    </location>
    <ligand>
        <name>[4Fe-4S] cluster</name>
        <dbReference type="ChEBI" id="CHEBI:49883"/>
        <label>1</label>
    </ligand>
</feature>
<dbReference type="InterPro" id="IPR050395">
    <property type="entry name" value="4Fe4S_Ferredoxin_RnfB"/>
</dbReference>
<dbReference type="Pfam" id="PF04060">
    <property type="entry name" value="FeS"/>
    <property type="match status" value="1"/>
</dbReference>
<evidence type="ECO:0000256" key="7">
    <source>
        <dbReference type="ARBA" id="ARBA00023004"/>
    </source>
</evidence>
<dbReference type="RefSeq" id="WP_073375187.1">
    <property type="nucleotide sequence ID" value="NZ_FQXS01000008.1"/>
</dbReference>
<dbReference type="PROSITE" id="PS00198">
    <property type="entry name" value="4FE4S_FER_1"/>
    <property type="match status" value="2"/>
</dbReference>
<evidence type="ECO:0000256" key="3">
    <source>
        <dbReference type="ARBA" id="ARBA00022723"/>
    </source>
</evidence>
<dbReference type="HAMAP" id="MF_00463">
    <property type="entry name" value="RsxB_RnfB"/>
    <property type="match status" value="1"/>
</dbReference>
<dbReference type="AlphaFoldDB" id="A0A1M5VIS4"/>
<dbReference type="Proteomes" id="UP000184139">
    <property type="component" value="Unassembled WGS sequence"/>
</dbReference>
<dbReference type="PROSITE" id="PS51379">
    <property type="entry name" value="4FE4S_FER_2"/>
    <property type="match status" value="3"/>
</dbReference>
<comment type="caution">
    <text evidence="10">Lacks conserved residue(s) required for the propagation of feature annotation.</text>
</comment>
<keyword evidence="9 10" id="KW-0472">Membrane</keyword>
<sequence>MDPQLVKMAIGGLVLLGCIGLFFGIGLAIAAQKFAVESNPLIEEVLESLPLANCGGCGYPGCEGYAIEVVTNPDVPPNLCFPGKEKVAEKVAALTGKKMTAVEDTMAVVRCSRIEGRVSHKHHYIGFSSCTAASLGFGGPSACQYACIGLGECAEACPFGAIEMVDNFPEISPDKCVSCGVCVKTCPKNIIEIQTLKARVWVPCSSKDLGKAVTSVCQVGCIGCKMCVKVCPAQAVTYENNLIHIDHKACIAYGPSCEEICVSKCPRDIFRIYDTHDMVRRDPSVGLKMAG</sequence>
<dbReference type="Pfam" id="PF12838">
    <property type="entry name" value="Fer4_7"/>
    <property type="match status" value="1"/>
</dbReference>
<dbReference type="GO" id="GO:0009055">
    <property type="term" value="F:electron transfer activity"/>
    <property type="evidence" value="ECO:0007669"/>
    <property type="project" value="InterPro"/>
</dbReference>
<feature type="binding site" evidence="10">
    <location>
        <position position="179"/>
    </location>
    <ligand>
        <name>[4Fe-4S] cluster</name>
        <dbReference type="ChEBI" id="CHEBI:49883"/>
        <label>3</label>
    </ligand>
</feature>
<dbReference type="NCBIfam" id="TIGR01944">
    <property type="entry name" value="rnfB"/>
    <property type="match status" value="1"/>
</dbReference>
<feature type="binding site" evidence="10">
    <location>
        <position position="157"/>
    </location>
    <ligand>
        <name>[4Fe-4S] cluster</name>
        <dbReference type="ChEBI" id="CHEBI:49883"/>
        <label>3</label>
    </ligand>
</feature>
<dbReference type="GO" id="GO:0046872">
    <property type="term" value="F:metal ion binding"/>
    <property type="evidence" value="ECO:0007669"/>
    <property type="project" value="UniProtKB-KW"/>
</dbReference>
<accession>A0A1M5VIS4</accession>
<evidence type="ECO:0000256" key="10">
    <source>
        <dbReference type="HAMAP-Rule" id="MF_00463"/>
    </source>
</evidence>
<dbReference type="OrthoDB" id="9789936at2"/>
<evidence type="ECO:0000259" key="11">
    <source>
        <dbReference type="PROSITE" id="PS51379"/>
    </source>
</evidence>
<feature type="domain" description="4Fe-4S ferredoxin-type" evidence="11">
    <location>
        <begin position="167"/>
        <end position="196"/>
    </location>
</feature>
<reference evidence="13 14" key="1">
    <citation type="submission" date="2016-11" db="EMBL/GenBank/DDBJ databases">
        <authorList>
            <person name="Jaros S."/>
            <person name="Januszkiewicz K."/>
            <person name="Wedrychowicz H."/>
        </authorList>
    </citation>
    <scope>NUCLEOTIDE SEQUENCE [LARGE SCALE GENOMIC DNA]</scope>
    <source>
        <strain evidence="13 14">DSM 9705</strain>
    </source>
</reference>
<comment type="cofactor">
    <cofactor evidence="10">
        <name>[4Fe-4S] cluster</name>
        <dbReference type="ChEBI" id="CHEBI:49883"/>
    </cofactor>
    <text evidence="10">Binds 3 [4Fe-4S] clusters.</text>
</comment>
<keyword evidence="6 10" id="KW-0249">Electron transport</keyword>
<feature type="binding site" evidence="10">
    <location>
        <position position="62"/>
    </location>
    <ligand>
        <name>[4Fe-4S] cluster</name>
        <dbReference type="ChEBI" id="CHEBI:49883"/>
        <label>1</label>
    </ligand>
</feature>
<dbReference type="NCBIfam" id="NF005503">
    <property type="entry name" value="PRK07118.1-2"/>
    <property type="match status" value="1"/>
</dbReference>
<evidence type="ECO:0000256" key="6">
    <source>
        <dbReference type="ARBA" id="ARBA00022982"/>
    </source>
</evidence>
<comment type="function">
    <text evidence="10">Part of a membrane-bound complex that couples electron transfer with translocation of ions across the membrane.</text>
</comment>
<proteinExistence type="inferred from homology"/>
<evidence type="ECO:0000256" key="5">
    <source>
        <dbReference type="ARBA" id="ARBA00022967"/>
    </source>
</evidence>
<dbReference type="GO" id="GO:0005886">
    <property type="term" value="C:plasma membrane"/>
    <property type="evidence" value="ECO:0007669"/>
    <property type="project" value="UniProtKB-SubCell"/>
</dbReference>
<name>A0A1M5VIS4_9BACT</name>
<evidence type="ECO:0000256" key="8">
    <source>
        <dbReference type="ARBA" id="ARBA00023014"/>
    </source>
</evidence>
<dbReference type="GO" id="GO:0051539">
    <property type="term" value="F:4 iron, 4 sulfur cluster binding"/>
    <property type="evidence" value="ECO:0007669"/>
    <property type="project" value="UniProtKB-UniRule"/>
</dbReference>
<evidence type="ECO:0000256" key="9">
    <source>
        <dbReference type="ARBA" id="ARBA00023136"/>
    </source>
</evidence>
<dbReference type="InterPro" id="IPR017900">
    <property type="entry name" value="4Fe4S_Fe_S_CS"/>
</dbReference>
<comment type="subcellular location">
    <subcellularLocation>
        <location evidence="10">Cell membrane</location>
    </subcellularLocation>
</comment>
<gene>
    <name evidence="10" type="primary">rnfB</name>
    <name evidence="13" type="ORF">SAMN02745124_01726</name>
</gene>
<dbReference type="PANTHER" id="PTHR43560">
    <property type="entry name" value="ION-TRANSLOCATING OXIDOREDUCTASE COMPLEX SUBUNIT B"/>
    <property type="match status" value="1"/>
</dbReference>
<evidence type="ECO:0000313" key="14">
    <source>
        <dbReference type="Proteomes" id="UP000184139"/>
    </source>
</evidence>
<dbReference type="PROSITE" id="PS51257">
    <property type="entry name" value="PROKAR_LIPOPROTEIN"/>
    <property type="match status" value="1"/>
</dbReference>
<dbReference type="InterPro" id="IPR010207">
    <property type="entry name" value="Elect_transpt_cplx_RnfB/RsxB"/>
</dbReference>
<dbReference type="InterPro" id="IPR007202">
    <property type="entry name" value="4Fe-4S_dom"/>
</dbReference>
<protein>
    <recommendedName>
        <fullName evidence="10">Ion-translocating oxidoreductase complex subunit B</fullName>
        <ecNumber evidence="10">7.-.-.-</ecNumber>
    </recommendedName>
    <alternativeName>
        <fullName evidence="10">Rnf electron transport complex subunit B</fullName>
    </alternativeName>
</protein>
<feature type="binding site" evidence="10">
    <location>
        <position position="153"/>
    </location>
    <ligand>
        <name>[4Fe-4S] cluster</name>
        <dbReference type="ChEBI" id="CHEBI:49883"/>
        <label>2</label>
    </ligand>
</feature>
<dbReference type="Gene3D" id="3.30.70.20">
    <property type="match status" value="2"/>
</dbReference>
<feature type="binding site" evidence="10">
    <location>
        <position position="57"/>
    </location>
    <ligand>
        <name>[4Fe-4S] cluster</name>
        <dbReference type="ChEBI" id="CHEBI:49883"/>
        <label>1</label>
    </ligand>
</feature>
<feature type="domain" description="4Fe-4S ferredoxin-type" evidence="11">
    <location>
        <begin position="212"/>
        <end position="241"/>
    </location>
</feature>
<feature type="binding site" evidence="10">
    <location>
        <position position="80"/>
    </location>
    <ligand>
        <name>[4Fe-4S] cluster</name>
        <dbReference type="ChEBI" id="CHEBI:49883"/>
        <label>1</label>
    </ligand>
</feature>
<dbReference type="Gene3D" id="1.10.15.40">
    <property type="entry name" value="Electron transport complex subunit B, putative Fe-S cluster"/>
    <property type="match status" value="1"/>
</dbReference>
<feature type="binding site" evidence="10">
    <location>
        <position position="182"/>
    </location>
    <ligand>
        <name>[4Fe-4S] cluster</name>
        <dbReference type="ChEBI" id="CHEBI:49883"/>
        <label>3</label>
    </ligand>
</feature>
<dbReference type="EC" id="7.-.-.-" evidence="10"/>
<feature type="region of interest" description="Hydrophobic" evidence="10">
    <location>
        <begin position="1"/>
        <end position="31"/>
    </location>
</feature>
<dbReference type="InterPro" id="IPR017896">
    <property type="entry name" value="4Fe4S_Fe-S-bd"/>
</dbReference>
<feature type="binding site" evidence="10">
    <location>
        <position position="143"/>
    </location>
    <ligand>
        <name>[4Fe-4S] cluster</name>
        <dbReference type="ChEBI" id="CHEBI:49883"/>
        <label>2</label>
    </ligand>
</feature>
<organism evidence="13 14">
    <name type="scientific">Desulfofustis glycolicus DSM 9705</name>
    <dbReference type="NCBI Taxonomy" id="1121409"/>
    <lineage>
        <taxon>Bacteria</taxon>
        <taxon>Pseudomonadati</taxon>
        <taxon>Thermodesulfobacteriota</taxon>
        <taxon>Desulfobulbia</taxon>
        <taxon>Desulfobulbales</taxon>
        <taxon>Desulfocapsaceae</taxon>
        <taxon>Desulfofustis</taxon>
    </lineage>
</organism>
<keyword evidence="14" id="KW-1185">Reference proteome</keyword>